<keyword evidence="9" id="KW-0862">Zinc</keyword>
<keyword evidence="13" id="KW-1185">Reference proteome</keyword>
<evidence type="ECO:0000256" key="5">
    <source>
        <dbReference type="ARBA" id="ARBA00016861"/>
    </source>
</evidence>
<dbReference type="GO" id="GO:0016603">
    <property type="term" value="F:glutaminyl-peptide cyclotransferase activity"/>
    <property type="evidence" value="ECO:0007669"/>
    <property type="project" value="UniProtKB-EC"/>
</dbReference>
<accession>A0AAF3J487</accession>
<sequence length="351" mass="39888">MRVLLQTTMRNLTVLTIFLLTTSIAWGQWRTNQRSHTLSVLPKNSTYRLCSDFWDLSRFKSFLKPILVPRIVGTPQHRQVGDFLQKTMQDMGWHTEWDEFTDNTPYGVKPFRSLIATYNPQAARRLVLACHYDSKILPGQTFLAATDSAVPCAMMLDVAKTLTPYMYRQVAQDVSLQLLFLDGEEAFVEWTATDSIYGARHLASKLENKWYPTSSSASNFELSREIDRIDVFMLLDLLGAPNPRIQNANGLGATQLFAELPNIESEIRQMNCVSQRIPQVFSGNVVYQAVEDDHIPFRNRGVPILHLIAAPFPSVWHQPTDNENAIHYPTIKLLTSVVRIFAAKYLGIAPL</sequence>
<dbReference type="GO" id="GO:0005576">
    <property type="term" value="C:extracellular region"/>
    <property type="evidence" value="ECO:0007669"/>
    <property type="project" value="UniProtKB-SubCell"/>
</dbReference>
<protein>
    <recommendedName>
        <fullName evidence="5">Glutaminyl-peptide cyclotransferase</fullName>
        <ecNumber evidence="4">2.3.2.5</ecNumber>
    </recommendedName>
</protein>
<dbReference type="FunFam" id="3.40.630.10:FF:000029">
    <property type="entry name" value="Glutaminyl-peptide cyclotransferase"/>
    <property type="match status" value="1"/>
</dbReference>
<dbReference type="CDD" id="cd03880">
    <property type="entry name" value="M28_QC_like"/>
    <property type="match status" value="1"/>
</dbReference>
<dbReference type="InterPro" id="IPR037457">
    <property type="entry name" value="M28_QC"/>
</dbReference>
<evidence type="ECO:0000313" key="13">
    <source>
        <dbReference type="Proteomes" id="UP000887575"/>
    </source>
</evidence>
<keyword evidence="8" id="KW-0479">Metal-binding</keyword>
<name>A0AAF3J487_9BILA</name>
<evidence type="ECO:0000256" key="1">
    <source>
        <dbReference type="ARBA" id="ARBA00000001"/>
    </source>
</evidence>
<dbReference type="AlphaFoldDB" id="A0AAF3J487"/>
<proteinExistence type="inferred from homology"/>
<dbReference type="Proteomes" id="UP000887575">
    <property type="component" value="Unassembled WGS sequence"/>
</dbReference>
<dbReference type="InterPro" id="IPR007484">
    <property type="entry name" value="Peptidase_M28"/>
</dbReference>
<dbReference type="InterPro" id="IPR040234">
    <property type="entry name" value="QC/QCL"/>
</dbReference>
<evidence type="ECO:0000256" key="2">
    <source>
        <dbReference type="ARBA" id="ARBA00004613"/>
    </source>
</evidence>
<feature type="domain" description="Peptidase M28" evidence="12">
    <location>
        <begin position="114"/>
        <end position="339"/>
    </location>
</feature>
<organism evidence="13 14">
    <name type="scientific">Mesorhabditis belari</name>
    <dbReference type="NCBI Taxonomy" id="2138241"/>
    <lineage>
        <taxon>Eukaryota</taxon>
        <taxon>Metazoa</taxon>
        <taxon>Ecdysozoa</taxon>
        <taxon>Nematoda</taxon>
        <taxon>Chromadorea</taxon>
        <taxon>Rhabditida</taxon>
        <taxon>Rhabditina</taxon>
        <taxon>Rhabditomorpha</taxon>
        <taxon>Rhabditoidea</taxon>
        <taxon>Rhabditidae</taxon>
        <taxon>Mesorhabditinae</taxon>
        <taxon>Mesorhabditis</taxon>
    </lineage>
</organism>
<keyword evidence="6" id="KW-0964">Secreted</keyword>
<evidence type="ECO:0000256" key="8">
    <source>
        <dbReference type="ARBA" id="ARBA00022723"/>
    </source>
</evidence>
<evidence type="ECO:0000256" key="10">
    <source>
        <dbReference type="ARBA" id="ARBA00023157"/>
    </source>
</evidence>
<dbReference type="Gene3D" id="3.40.630.10">
    <property type="entry name" value="Zn peptidases"/>
    <property type="match status" value="1"/>
</dbReference>
<evidence type="ECO:0000256" key="11">
    <source>
        <dbReference type="ARBA" id="ARBA00023315"/>
    </source>
</evidence>
<dbReference type="PANTHER" id="PTHR12283:SF6">
    <property type="entry name" value="GLUTAMINYL-PEPTIDE CYCLOTRANSFERASE-RELATED"/>
    <property type="match status" value="1"/>
</dbReference>
<keyword evidence="10" id="KW-1015">Disulfide bond</keyword>
<comment type="similarity">
    <text evidence="3">Belongs to the glutaminyl-peptide cyclotransferase family.</text>
</comment>
<evidence type="ECO:0000256" key="7">
    <source>
        <dbReference type="ARBA" id="ARBA00022679"/>
    </source>
</evidence>
<dbReference type="SUPFAM" id="SSF53187">
    <property type="entry name" value="Zn-dependent exopeptidases"/>
    <property type="match status" value="1"/>
</dbReference>
<comment type="subcellular location">
    <subcellularLocation>
        <location evidence="2">Secreted</location>
    </subcellularLocation>
</comment>
<comment type="catalytic activity">
    <reaction evidence="1">
        <text>N-terminal L-glutaminyl-[peptide] = N-terminal 5-oxo-L-prolyl-[peptide] + NH4(+)</text>
        <dbReference type="Rhea" id="RHEA:23652"/>
        <dbReference type="Rhea" id="RHEA-COMP:11736"/>
        <dbReference type="Rhea" id="RHEA-COMP:11846"/>
        <dbReference type="ChEBI" id="CHEBI:28938"/>
        <dbReference type="ChEBI" id="CHEBI:64722"/>
        <dbReference type="ChEBI" id="CHEBI:87215"/>
        <dbReference type="EC" id="2.3.2.5"/>
    </reaction>
</comment>
<keyword evidence="11" id="KW-0012">Acyltransferase</keyword>
<dbReference type="EC" id="2.3.2.5" evidence="4"/>
<evidence type="ECO:0000256" key="6">
    <source>
        <dbReference type="ARBA" id="ARBA00022525"/>
    </source>
</evidence>
<dbReference type="Pfam" id="PF04389">
    <property type="entry name" value="Peptidase_M28"/>
    <property type="match status" value="1"/>
</dbReference>
<keyword evidence="7" id="KW-0808">Transferase</keyword>
<evidence type="ECO:0000256" key="4">
    <source>
        <dbReference type="ARBA" id="ARBA00012012"/>
    </source>
</evidence>
<evidence type="ECO:0000313" key="14">
    <source>
        <dbReference type="WBParaSite" id="MBELARI_LOCUS15212"/>
    </source>
</evidence>
<reference evidence="14" key="1">
    <citation type="submission" date="2024-02" db="UniProtKB">
        <authorList>
            <consortium name="WormBaseParasite"/>
        </authorList>
    </citation>
    <scope>IDENTIFICATION</scope>
</reference>
<dbReference type="WBParaSite" id="MBELARI_LOCUS15212">
    <property type="protein sequence ID" value="MBELARI_LOCUS15212"/>
    <property type="gene ID" value="MBELARI_LOCUS15212"/>
</dbReference>
<evidence type="ECO:0000259" key="12">
    <source>
        <dbReference type="Pfam" id="PF04389"/>
    </source>
</evidence>
<evidence type="ECO:0000256" key="3">
    <source>
        <dbReference type="ARBA" id="ARBA00006014"/>
    </source>
</evidence>
<evidence type="ECO:0000256" key="9">
    <source>
        <dbReference type="ARBA" id="ARBA00022833"/>
    </source>
</evidence>
<dbReference type="GO" id="GO:0008270">
    <property type="term" value="F:zinc ion binding"/>
    <property type="evidence" value="ECO:0007669"/>
    <property type="project" value="TreeGrafter"/>
</dbReference>
<dbReference type="PANTHER" id="PTHR12283">
    <property type="entry name" value="GLUTAMINYL-PEPTIDE CYCLOTRANSFERASE"/>
    <property type="match status" value="1"/>
</dbReference>